<evidence type="ECO:0000313" key="1">
    <source>
        <dbReference type="EMBL" id="CAI9951786.1"/>
    </source>
</evidence>
<reference evidence="2 3" key="2">
    <citation type="submission" date="2024-07" db="EMBL/GenBank/DDBJ databases">
        <authorList>
            <person name="Akdeniz Z."/>
        </authorList>
    </citation>
    <scope>NUCLEOTIDE SEQUENCE [LARGE SCALE GENOMIC DNA]</scope>
</reference>
<gene>
    <name evidence="2" type="ORF">HINF_LOCUS20614</name>
    <name evidence="1" type="ORF">HINF_LOCUS39431</name>
</gene>
<proteinExistence type="predicted"/>
<dbReference type="EMBL" id="CAXDID020000055">
    <property type="protein sequence ID" value="CAL6007382.1"/>
    <property type="molecule type" value="Genomic_DNA"/>
</dbReference>
<reference evidence="1" key="1">
    <citation type="submission" date="2023-06" db="EMBL/GenBank/DDBJ databases">
        <authorList>
            <person name="Kurt Z."/>
        </authorList>
    </citation>
    <scope>NUCLEOTIDE SEQUENCE</scope>
</reference>
<dbReference type="Proteomes" id="UP001642409">
    <property type="component" value="Unassembled WGS sequence"/>
</dbReference>
<evidence type="ECO:0000313" key="3">
    <source>
        <dbReference type="Proteomes" id="UP001642409"/>
    </source>
</evidence>
<name>A0AA86Q6Y0_9EUKA</name>
<dbReference type="AlphaFoldDB" id="A0AA86Q6Y0"/>
<sequence length="1272" mass="138567">MIYFLRVQQQLVLEYSYQQVMTNIKVLDSTKQLCHNKISISNIKVLYCQKYTILSNNKVQQSQQFISQEYYNYFSIYTEKIKDVIVNLQVLPQDHPSFYLFGATQNILIQNSQIYVKITKILAESALLCFKCDLNAIQSDLIFIGVGTKISGLILIGHNNIQLENCTVQSRLSGMTISGLVLQSNIITINLKECNITSYFDGNGNIGTLISLATNNVQILSSNVKMCTNVAINIGSGEKFVIISGGVIYNCNICGNMKYSYGICQNQLVNSEIINYKLVCKPFFIFNGELCSCQDGQLINGSSCIKIQETSIYLLNVFEGFDKSLRQFDIKLIDQISALNSSQYNSINQLQQNISSISKINTYLDTQSGVAEVNLRYLALNEAIQLFILKIQCIKKFGYAFINYQCQYVESCPISGQYTINGVCQCHIYNMIIIGDACVCPINSQLIDNACVCTVINQIIKAGACQCAIIDAIISGSACVCPSNSGIIGNACVCTIPSQIMIAGVCACQTSGAFIFNGVCSCGTDGLNISNVCSCPIYSSLIGNSCICISNVGLSMIDGSCKCIASDHTIINGMCQYTIENGDTGIKCFQSIYAYSFDIQTITHQVINSANYSSGYVFKTSTIITNAYIDVQNYIYSTNVQPLFQSQASFMNIKVQIGTQTVNTGSILTFATTVLIVQMNIISKLNTQLTVNPIKQLQILQNETSSTNIQNLLVNLNFAPSQGNITLINISTGIMNIACYHVLGTYQSTECVTMIALNISESQIQIFNVSFQPSIYNVGRFSSYLLSTVGVCNISFNNISVILGSVKQFQILASITSTKSIQYQFGGLISNLNSNTNITITNLLLNCYQTIKTDYVTNLGFILGTKNNYVDKINFTIQNMCIQQNFSSTNIDFTSTGLIASSNGDMSIKQSNIIFTLQNNNKLSGNFGAIGVVSKICGQSFQLINLQVCMNTLYSFKLSNIGFFGNCEVETSVIQNSLFKNFNLSSQNSAGILGSSAFIVNNLVNNTTVQTCNISAGLTAGGFFSDTLNNYYICIQNSTVQNINIISTDSQIGAMIGRIVGSNKVDMTIYFHNLSISSNNITCRIAASGAVGYIVNYQNRLKLNASFVDIFLTNSNISGNAQTSGLVASFSSVGDVQNLFLQNVTVSSCQIKCVSGTSGGLVGNFGNNQTLSATLTIKNITLQNTYIAGNSYVAGFLAYSQKCIQFTALKIYNSTIFSIVLSGNNCAMIIGFSVGTNIFDIQASKTTGNNFVNTSSLQNCENITSSFSQSGC</sequence>
<comment type="caution">
    <text evidence="1">The sequence shown here is derived from an EMBL/GenBank/DDBJ whole genome shotgun (WGS) entry which is preliminary data.</text>
</comment>
<accession>A0AA86Q6Y0</accession>
<protein>
    <submittedName>
        <fullName evidence="1">Uncharacterized protein</fullName>
    </submittedName>
</protein>
<evidence type="ECO:0000313" key="2">
    <source>
        <dbReference type="EMBL" id="CAL6007382.1"/>
    </source>
</evidence>
<keyword evidence="3" id="KW-1185">Reference proteome</keyword>
<organism evidence="1">
    <name type="scientific">Hexamita inflata</name>
    <dbReference type="NCBI Taxonomy" id="28002"/>
    <lineage>
        <taxon>Eukaryota</taxon>
        <taxon>Metamonada</taxon>
        <taxon>Diplomonadida</taxon>
        <taxon>Hexamitidae</taxon>
        <taxon>Hexamitinae</taxon>
        <taxon>Hexamita</taxon>
    </lineage>
</organism>
<dbReference type="EMBL" id="CATOUU010000825">
    <property type="protein sequence ID" value="CAI9951786.1"/>
    <property type="molecule type" value="Genomic_DNA"/>
</dbReference>